<keyword evidence="1" id="KW-0732">Signal</keyword>
<dbReference type="OrthoDB" id="3641074at2759"/>
<dbReference type="Proteomes" id="UP001153618">
    <property type="component" value="Unassembled WGS sequence"/>
</dbReference>
<proteinExistence type="predicted"/>
<gene>
    <name evidence="2" type="ORF">POLS_LOCUS4378</name>
</gene>
<protein>
    <recommendedName>
        <fullName evidence="4">Pheromone</fullName>
    </recommendedName>
</protein>
<evidence type="ECO:0008006" key="4">
    <source>
        <dbReference type="Google" id="ProtNLM"/>
    </source>
</evidence>
<evidence type="ECO:0000313" key="2">
    <source>
        <dbReference type="EMBL" id="CAG8090558.1"/>
    </source>
</evidence>
<comment type="caution">
    <text evidence="2">The sequence shown here is derived from an EMBL/GenBank/DDBJ whole genome shotgun (WGS) entry which is preliminary data.</text>
</comment>
<accession>A0A9W4HQ87</accession>
<keyword evidence="3" id="KW-1185">Reference proteome</keyword>
<dbReference type="AlphaFoldDB" id="A0A9W4HQ87"/>
<organism evidence="2 3">
    <name type="scientific">Penicillium olsonii</name>
    <dbReference type="NCBI Taxonomy" id="99116"/>
    <lineage>
        <taxon>Eukaryota</taxon>
        <taxon>Fungi</taxon>
        <taxon>Dikarya</taxon>
        <taxon>Ascomycota</taxon>
        <taxon>Pezizomycotina</taxon>
        <taxon>Eurotiomycetes</taxon>
        <taxon>Eurotiomycetidae</taxon>
        <taxon>Eurotiales</taxon>
        <taxon>Aspergillaceae</taxon>
        <taxon>Penicillium</taxon>
    </lineage>
</organism>
<evidence type="ECO:0000256" key="1">
    <source>
        <dbReference type="SAM" id="SignalP"/>
    </source>
</evidence>
<sequence length="116" mass="12410">MKLTTIVIAALAAAAVEAKQVTPRPYTTIPKWCAHPGQGCYMMKRSADASWEVKRSAEALAEAMAQNFPTEVPKWCAHPGQGCAKAKRAAVAADEVQRTADELAEAMAALDSHVDE</sequence>
<evidence type="ECO:0000313" key="3">
    <source>
        <dbReference type="Proteomes" id="UP001153618"/>
    </source>
</evidence>
<feature type="signal peptide" evidence="1">
    <location>
        <begin position="1"/>
        <end position="18"/>
    </location>
</feature>
<feature type="chain" id="PRO_5040995402" description="Pheromone" evidence="1">
    <location>
        <begin position="19"/>
        <end position="116"/>
    </location>
</feature>
<reference evidence="2" key="1">
    <citation type="submission" date="2021-07" db="EMBL/GenBank/DDBJ databases">
        <authorList>
            <person name="Branca A.L. A."/>
        </authorList>
    </citation>
    <scope>NUCLEOTIDE SEQUENCE</scope>
</reference>
<dbReference type="EMBL" id="CAJVOS010000022">
    <property type="protein sequence ID" value="CAG8090558.1"/>
    <property type="molecule type" value="Genomic_DNA"/>
</dbReference>
<name>A0A9W4HQ87_PENOL</name>